<feature type="transmembrane region" description="Helical" evidence="9">
    <location>
        <begin position="243"/>
        <end position="262"/>
    </location>
</feature>
<keyword evidence="8 11" id="KW-0496">Mitochondrion</keyword>
<evidence type="ECO:0000256" key="8">
    <source>
        <dbReference type="RuleBase" id="RU003375"/>
    </source>
</evidence>
<name>A0A0A6ZLT7_9HYME</name>
<gene>
    <name evidence="11" type="primary">COX3</name>
</gene>
<sequence>MMNMMKIFYPYHLVTISPWPLMSSMSLMILMVGVLMYMYEFSKILLLIGLIMILIIIFQWWRDIVRESTYQGMHCYKVNLSLRVGMFLFILSELMFFISFFWTYFHMYLSPSIEIGNYWPSFNLMIFNPYNIPLLNTLLLLSSGFSITWCHYSIMNKNYINSVFSIMMTILLGILFSMFQYMEYNESFFSISDSIYGSIFYMATGFHGLHVLIGSLFILVSMKRLLENHFSNIHHFGFEAASWYWHFVDVIWLFLYLFIYWMSY</sequence>
<feature type="transmembrane region" description="Helical" evidence="9">
    <location>
        <begin position="159"/>
        <end position="179"/>
    </location>
</feature>
<dbReference type="InterPro" id="IPR035973">
    <property type="entry name" value="Cyt_c_oxidase_su3-like_sf"/>
</dbReference>
<dbReference type="InterPro" id="IPR013833">
    <property type="entry name" value="Cyt_c_oxidase_su3_a-hlx"/>
</dbReference>
<dbReference type="PANTHER" id="PTHR11403">
    <property type="entry name" value="CYTOCHROME C OXIDASE SUBUNIT III"/>
    <property type="match status" value="1"/>
</dbReference>
<organism evidence="11">
    <name type="scientific">Eumacrocentrus sp. QL-2013</name>
    <dbReference type="NCBI Taxonomy" id="1421594"/>
    <lineage>
        <taxon>Eukaryota</taxon>
        <taxon>Metazoa</taxon>
        <taxon>Ecdysozoa</taxon>
        <taxon>Arthropoda</taxon>
        <taxon>Hexapoda</taxon>
        <taxon>Insecta</taxon>
        <taxon>Pterygota</taxon>
        <taxon>Neoptera</taxon>
        <taxon>Endopterygota</taxon>
        <taxon>Hymenoptera</taxon>
        <taxon>Apocrita</taxon>
        <taxon>Ichneumonoidea</taxon>
        <taxon>Braconidae</taxon>
        <taxon>Helconinae</taxon>
        <taxon>Eumacrocentrus</taxon>
    </lineage>
</organism>
<dbReference type="Gene3D" id="1.20.120.80">
    <property type="entry name" value="Cytochrome c oxidase, subunit III, four-helix bundle"/>
    <property type="match status" value="1"/>
</dbReference>
<evidence type="ECO:0000256" key="9">
    <source>
        <dbReference type="SAM" id="Phobius"/>
    </source>
</evidence>
<evidence type="ECO:0000256" key="6">
    <source>
        <dbReference type="ARBA" id="ARBA00022989"/>
    </source>
</evidence>
<dbReference type="Pfam" id="PF00510">
    <property type="entry name" value="COX3"/>
    <property type="match status" value="1"/>
</dbReference>
<dbReference type="SUPFAM" id="SSF81452">
    <property type="entry name" value="Cytochrome c oxidase subunit III-like"/>
    <property type="match status" value="1"/>
</dbReference>
<keyword evidence="4 8" id="KW-0812">Transmembrane</keyword>
<accession>A0A0A6ZLT7</accession>
<comment type="similarity">
    <text evidence="2 8">Belongs to the cytochrome c oxidase subunit 3 family.</text>
</comment>
<geneLocation type="mitochondrion" evidence="11"/>
<feature type="transmembrane region" description="Helical" evidence="9">
    <location>
        <begin position="125"/>
        <end position="147"/>
    </location>
</feature>
<feature type="transmembrane region" description="Helical" evidence="9">
    <location>
        <begin position="82"/>
        <end position="105"/>
    </location>
</feature>
<dbReference type="InterPro" id="IPR033945">
    <property type="entry name" value="Cyt_c_oxase_su3_dom"/>
</dbReference>
<dbReference type="InterPro" id="IPR000298">
    <property type="entry name" value="Cyt_c_oxidase-like_su3"/>
</dbReference>
<dbReference type="PROSITE" id="PS50253">
    <property type="entry name" value="COX3"/>
    <property type="match status" value="1"/>
</dbReference>
<evidence type="ECO:0000256" key="7">
    <source>
        <dbReference type="ARBA" id="ARBA00023136"/>
    </source>
</evidence>
<keyword evidence="6 9" id="KW-1133">Transmembrane helix</keyword>
<dbReference type="CDD" id="cd01665">
    <property type="entry name" value="Cyt_c_Oxidase_III"/>
    <property type="match status" value="1"/>
</dbReference>
<evidence type="ECO:0000256" key="3">
    <source>
        <dbReference type="ARBA" id="ARBA00015944"/>
    </source>
</evidence>
<dbReference type="GO" id="GO:0004129">
    <property type="term" value="F:cytochrome-c oxidase activity"/>
    <property type="evidence" value="ECO:0007669"/>
    <property type="project" value="InterPro"/>
</dbReference>
<evidence type="ECO:0000256" key="5">
    <source>
        <dbReference type="ARBA" id="ARBA00022967"/>
    </source>
</evidence>
<keyword evidence="7 9" id="KW-0472">Membrane</keyword>
<dbReference type="GO" id="GO:0006123">
    <property type="term" value="P:mitochondrial electron transport, cytochrome c to oxygen"/>
    <property type="evidence" value="ECO:0007669"/>
    <property type="project" value="TreeGrafter"/>
</dbReference>
<comment type="function">
    <text evidence="8">Component of the cytochrome c oxidase, the last enzyme in the mitochondrial electron transport chain which drives oxidative phosphorylation. The respiratory chain contains 3 multisubunit complexes succinate dehydrogenase (complex II, CII), ubiquinol-cytochrome c oxidoreductase (cytochrome b-c1 complex, complex III, CIII) and cytochrome c oxidase (complex IV, CIV), that cooperate to transfer electrons derived from NADH and succinate to molecular oxygen, creating an electrochemical gradient over the inner membrane that drives transmembrane transport and the ATP synthase. Cytochrome c oxidase is the component of the respiratory chain that catalyzes the reduction of oxygen to water. Electrons originating from reduced cytochrome c in the intermembrane space (IMS) are transferred via the dinuclear copper A center (CU(A)) of subunit 2 and heme A of subunit 1 to the active site in subunit 1, a binuclear center (BNC) formed by heme A3 and copper B (CU(B)). The BNC reduces molecular oxygen to 2 water molecules using 4 electrons from cytochrome c in the IMS and 4 protons from the mitochondrial matrix.</text>
</comment>
<dbReference type="GO" id="GO:0005739">
    <property type="term" value="C:mitochondrion"/>
    <property type="evidence" value="ECO:0007669"/>
    <property type="project" value="TreeGrafter"/>
</dbReference>
<dbReference type="AlphaFoldDB" id="A0A0A6ZLT7"/>
<feature type="transmembrane region" description="Helical" evidence="9">
    <location>
        <begin position="199"/>
        <end position="222"/>
    </location>
</feature>
<evidence type="ECO:0000256" key="4">
    <source>
        <dbReference type="ARBA" id="ARBA00022692"/>
    </source>
</evidence>
<dbReference type="GO" id="GO:0016020">
    <property type="term" value="C:membrane"/>
    <property type="evidence" value="ECO:0007669"/>
    <property type="project" value="UniProtKB-SubCell"/>
</dbReference>
<dbReference type="Gene3D" id="1.10.287.70">
    <property type="match status" value="1"/>
</dbReference>
<evidence type="ECO:0000313" key="11">
    <source>
        <dbReference type="EMBL" id="AHA52517.1"/>
    </source>
</evidence>
<comment type="subcellular location">
    <subcellularLocation>
        <location evidence="1">Membrane</location>
        <topology evidence="1">Multi-pass membrane protein</topology>
    </subcellularLocation>
</comment>
<proteinExistence type="inferred from homology"/>
<evidence type="ECO:0000256" key="1">
    <source>
        <dbReference type="ARBA" id="ARBA00004141"/>
    </source>
</evidence>
<dbReference type="EMBL" id="KF385872">
    <property type="protein sequence ID" value="AHA52517.1"/>
    <property type="molecule type" value="Genomic_DNA"/>
</dbReference>
<reference evidence="11" key="1">
    <citation type="submission" date="2013-07" db="EMBL/GenBank/DDBJ databases">
        <title>The comparative mitochondrial genomes from Braconidae subfamilies and the phylogeny of the Hymenoptera.</title>
        <authorList>
            <person name="Li Q."/>
            <person name="Wei S.J."/>
            <person name="Chen X.X."/>
        </authorList>
    </citation>
    <scope>NUCLEOTIDE SEQUENCE</scope>
</reference>
<dbReference type="PANTHER" id="PTHR11403:SF7">
    <property type="entry name" value="CYTOCHROME C OXIDASE SUBUNIT 3"/>
    <property type="match status" value="1"/>
</dbReference>
<evidence type="ECO:0000256" key="2">
    <source>
        <dbReference type="ARBA" id="ARBA00010581"/>
    </source>
</evidence>
<evidence type="ECO:0000259" key="10">
    <source>
        <dbReference type="PROSITE" id="PS50253"/>
    </source>
</evidence>
<protein>
    <recommendedName>
        <fullName evidence="3 8">Cytochrome c oxidase subunit 3</fullName>
    </recommendedName>
</protein>
<feature type="transmembrane region" description="Helical" evidence="9">
    <location>
        <begin position="44"/>
        <end position="61"/>
    </location>
</feature>
<feature type="domain" description="Heme-copper oxidase subunit III family profile" evidence="10">
    <location>
        <begin position="7"/>
        <end position="264"/>
    </location>
</feature>
<dbReference type="InterPro" id="IPR024791">
    <property type="entry name" value="Cyt_c/ubiquinol_Oxase_su3"/>
</dbReference>
<keyword evidence="5" id="KW-1278">Translocase</keyword>